<dbReference type="Gene3D" id="1.10.238.10">
    <property type="entry name" value="EF-hand"/>
    <property type="match status" value="1"/>
</dbReference>
<evidence type="ECO:0000313" key="2">
    <source>
        <dbReference type="Proteomes" id="UP001283361"/>
    </source>
</evidence>
<dbReference type="SUPFAM" id="SSF47473">
    <property type="entry name" value="EF-hand"/>
    <property type="match status" value="1"/>
</dbReference>
<dbReference type="InterPro" id="IPR011992">
    <property type="entry name" value="EF-hand-dom_pair"/>
</dbReference>
<proteinExistence type="predicted"/>
<reference evidence="1" key="1">
    <citation type="journal article" date="2023" name="G3 (Bethesda)">
        <title>A reference genome for the long-term kleptoplast-retaining sea slug Elysia crispata morphotype clarki.</title>
        <authorList>
            <person name="Eastman K.E."/>
            <person name="Pendleton A.L."/>
            <person name="Shaikh M.A."/>
            <person name="Suttiyut T."/>
            <person name="Ogas R."/>
            <person name="Tomko P."/>
            <person name="Gavelis G."/>
            <person name="Widhalm J.R."/>
            <person name="Wisecaver J.H."/>
        </authorList>
    </citation>
    <scope>NUCLEOTIDE SEQUENCE</scope>
    <source>
        <strain evidence="1">ECLA1</strain>
    </source>
</reference>
<accession>A0AAE0YKY5</accession>
<evidence type="ECO:0008006" key="3">
    <source>
        <dbReference type="Google" id="ProtNLM"/>
    </source>
</evidence>
<evidence type="ECO:0000313" key="1">
    <source>
        <dbReference type="EMBL" id="KAK3749743.1"/>
    </source>
</evidence>
<gene>
    <name evidence="1" type="ORF">RRG08_046248</name>
</gene>
<keyword evidence="2" id="KW-1185">Reference proteome</keyword>
<comment type="caution">
    <text evidence="1">The sequence shown here is derived from an EMBL/GenBank/DDBJ whole genome shotgun (WGS) entry which is preliminary data.</text>
</comment>
<sequence length="99" mass="11514">MDRERFASQVLLTPWSVLTTKNGQRKICFSSFINSLECSDDKDGQRKICFSSFINSLECSDDKDGQVTREEFFQYYGQISAGIEEDAYFDLMVRQAWKL</sequence>
<name>A0AAE0YKY5_9GAST</name>
<protein>
    <recommendedName>
        <fullName evidence="3">EF-hand domain-containing protein</fullName>
    </recommendedName>
</protein>
<dbReference type="Proteomes" id="UP001283361">
    <property type="component" value="Unassembled WGS sequence"/>
</dbReference>
<organism evidence="1 2">
    <name type="scientific">Elysia crispata</name>
    <name type="common">lettuce slug</name>
    <dbReference type="NCBI Taxonomy" id="231223"/>
    <lineage>
        <taxon>Eukaryota</taxon>
        <taxon>Metazoa</taxon>
        <taxon>Spiralia</taxon>
        <taxon>Lophotrochozoa</taxon>
        <taxon>Mollusca</taxon>
        <taxon>Gastropoda</taxon>
        <taxon>Heterobranchia</taxon>
        <taxon>Euthyneura</taxon>
        <taxon>Panpulmonata</taxon>
        <taxon>Sacoglossa</taxon>
        <taxon>Placobranchoidea</taxon>
        <taxon>Plakobranchidae</taxon>
        <taxon>Elysia</taxon>
    </lineage>
</organism>
<dbReference type="EMBL" id="JAWDGP010005927">
    <property type="protein sequence ID" value="KAK3749743.1"/>
    <property type="molecule type" value="Genomic_DNA"/>
</dbReference>
<dbReference type="AlphaFoldDB" id="A0AAE0YKY5"/>